<evidence type="ECO:0000313" key="3">
    <source>
        <dbReference type="Proteomes" id="UP001295684"/>
    </source>
</evidence>
<keyword evidence="3" id="KW-1185">Reference proteome</keyword>
<dbReference type="AlphaFoldDB" id="A0AAD1X1D8"/>
<gene>
    <name evidence="2" type="ORF">ECRASSUSDP1_LOCUS779</name>
</gene>
<name>A0AAD1X1D8_EUPCR</name>
<comment type="caution">
    <text evidence="2">The sequence shown here is derived from an EMBL/GenBank/DDBJ whole genome shotgun (WGS) entry which is preliminary data.</text>
</comment>
<dbReference type="EMBL" id="CAMPGE010000732">
    <property type="protein sequence ID" value="CAI2359488.1"/>
    <property type="molecule type" value="Genomic_DNA"/>
</dbReference>
<accession>A0AAD1X1D8</accession>
<reference evidence="2" key="1">
    <citation type="submission" date="2023-07" db="EMBL/GenBank/DDBJ databases">
        <authorList>
            <consortium name="AG Swart"/>
            <person name="Singh M."/>
            <person name="Singh A."/>
            <person name="Seah K."/>
            <person name="Emmerich C."/>
        </authorList>
    </citation>
    <scope>NUCLEOTIDE SEQUENCE</scope>
    <source>
        <strain evidence="2">DP1</strain>
    </source>
</reference>
<organism evidence="2 3">
    <name type="scientific">Euplotes crassus</name>
    <dbReference type="NCBI Taxonomy" id="5936"/>
    <lineage>
        <taxon>Eukaryota</taxon>
        <taxon>Sar</taxon>
        <taxon>Alveolata</taxon>
        <taxon>Ciliophora</taxon>
        <taxon>Intramacronucleata</taxon>
        <taxon>Spirotrichea</taxon>
        <taxon>Hypotrichia</taxon>
        <taxon>Euplotida</taxon>
        <taxon>Euplotidae</taxon>
        <taxon>Moneuplotes</taxon>
    </lineage>
</organism>
<sequence>MNEYEEDLDDIDFQNYKGIFYEDDPTSKYQDPETGAHFDYTDVCKRLFKIQRSRESAEKNSEINSKLTAKEKMSLLFSKNCQGKTNKYSGQRKTMKPQNARVETEIYDDGASDSQEDSDGKENVDESNFDSNFLDENLKDEEIYPPEINYHRRNYDNEVPNPLFLHKIHQTEEDEGNIQLMDNDFELNNMCNFNEDKINLAEALNSKNGANYGKRPKKVHGDNISRYVKSISKKPKPSKLKSKNNPINLHSMMAMKSFKRSYSKEKGNDRESSFSKDNGNVLSKIGPFKTLETQSKIKYKNIDSSNVSCNYSMSHQKSSGSRCKIPAQHTYDMKDKKKISKNKSKEYSNYISSEVTHKVASRTSGINKSIKKSSKTKRCISAIKIGNSSRKKSTISGNLKLEKTKPKNPYKYRNLSFYNNQYKEKKRVIASKKLIKKDSLIKNRTRNDQRAVFNTNEAPSYIKHNESYKKNKSTDRTRTTSCTYQSKCLKAASELPKSKDKGSIHKSHINPVKSKRKLTKADLSMHVASDKIGSKQIKLTRRKYSIKGASKKI</sequence>
<dbReference type="Proteomes" id="UP001295684">
    <property type="component" value="Unassembled WGS sequence"/>
</dbReference>
<protein>
    <submittedName>
        <fullName evidence="2">Uncharacterized protein</fullName>
    </submittedName>
</protein>
<evidence type="ECO:0000313" key="2">
    <source>
        <dbReference type="EMBL" id="CAI2359488.1"/>
    </source>
</evidence>
<feature type="region of interest" description="Disordered" evidence="1">
    <location>
        <begin position="106"/>
        <end position="136"/>
    </location>
</feature>
<evidence type="ECO:0000256" key="1">
    <source>
        <dbReference type="SAM" id="MobiDB-lite"/>
    </source>
</evidence>
<proteinExistence type="predicted"/>
<feature type="compositionally biased region" description="Acidic residues" evidence="1">
    <location>
        <begin position="106"/>
        <end position="117"/>
    </location>
</feature>